<dbReference type="PROSITE" id="PS51257">
    <property type="entry name" value="PROKAR_LIPOPROTEIN"/>
    <property type="match status" value="1"/>
</dbReference>
<name>A0A7D4QCY7_9SPHI</name>
<dbReference type="Proteomes" id="UP000505355">
    <property type="component" value="Chromosome"/>
</dbReference>
<organism evidence="4 5">
    <name type="scientific">Mucilaginibacter mali</name>
    <dbReference type="NCBI Taxonomy" id="2740462"/>
    <lineage>
        <taxon>Bacteria</taxon>
        <taxon>Pseudomonadati</taxon>
        <taxon>Bacteroidota</taxon>
        <taxon>Sphingobacteriia</taxon>
        <taxon>Sphingobacteriales</taxon>
        <taxon>Sphingobacteriaceae</taxon>
        <taxon>Mucilaginibacter</taxon>
    </lineage>
</organism>
<keyword evidence="2" id="KW-0732">Signal</keyword>
<dbReference type="InterPro" id="IPR011041">
    <property type="entry name" value="Quinoprot_gluc/sorb_DH_b-prop"/>
</dbReference>
<reference evidence="4 5" key="1">
    <citation type="submission" date="2020-05" db="EMBL/GenBank/DDBJ databases">
        <title>Mucilaginibacter mali sp. nov.</title>
        <authorList>
            <person name="Kim H.S."/>
            <person name="Lee K.C."/>
            <person name="Suh M.K."/>
            <person name="Kim J.-S."/>
            <person name="Han K.-I."/>
            <person name="Eom M.K."/>
            <person name="Shin Y.K."/>
            <person name="Lee J.-S."/>
        </authorList>
    </citation>
    <scope>NUCLEOTIDE SEQUENCE [LARGE SCALE GENOMIC DNA]</scope>
    <source>
        <strain evidence="4 5">G2-14</strain>
    </source>
</reference>
<gene>
    <name evidence="4" type="ORF">HQ865_16775</name>
</gene>
<proteinExistence type="predicted"/>
<evidence type="ECO:0000256" key="2">
    <source>
        <dbReference type="SAM" id="SignalP"/>
    </source>
</evidence>
<dbReference type="PANTHER" id="PTHR19328:SF75">
    <property type="entry name" value="ALDOSE SUGAR DEHYDROGENASE YLII"/>
    <property type="match status" value="1"/>
</dbReference>
<feature type="domain" description="Glucose/Sorbosone dehydrogenase" evidence="3">
    <location>
        <begin position="88"/>
        <end position="421"/>
    </location>
</feature>
<evidence type="ECO:0000313" key="5">
    <source>
        <dbReference type="Proteomes" id="UP000505355"/>
    </source>
</evidence>
<dbReference type="EMBL" id="CP054139">
    <property type="protein sequence ID" value="QKJ31344.1"/>
    <property type="molecule type" value="Genomic_DNA"/>
</dbReference>
<dbReference type="SUPFAM" id="SSF50952">
    <property type="entry name" value="Soluble quinoprotein glucose dehydrogenase"/>
    <property type="match status" value="1"/>
</dbReference>
<evidence type="ECO:0000313" key="4">
    <source>
        <dbReference type="EMBL" id="QKJ31344.1"/>
    </source>
</evidence>
<dbReference type="Gene3D" id="2.120.10.30">
    <property type="entry name" value="TolB, C-terminal domain"/>
    <property type="match status" value="1"/>
</dbReference>
<evidence type="ECO:0000259" key="3">
    <source>
        <dbReference type="Pfam" id="PF07995"/>
    </source>
</evidence>
<feature type="region of interest" description="Disordered" evidence="1">
    <location>
        <begin position="29"/>
        <end position="49"/>
    </location>
</feature>
<protein>
    <submittedName>
        <fullName evidence="4">PQQ-dependent sugar dehydrogenase</fullName>
    </submittedName>
</protein>
<dbReference type="KEGG" id="mmab:HQ865_16775"/>
<dbReference type="AlphaFoldDB" id="A0A7D4QCY7"/>
<dbReference type="Pfam" id="PF07995">
    <property type="entry name" value="GSDH"/>
    <property type="match status" value="1"/>
</dbReference>
<feature type="compositionally biased region" description="Polar residues" evidence="1">
    <location>
        <begin position="32"/>
        <end position="49"/>
    </location>
</feature>
<evidence type="ECO:0000256" key="1">
    <source>
        <dbReference type="SAM" id="MobiDB-lite"/>
    </source>
</evidence>
<feature type="signal peptide" evidence="2">
    <location>
        <begin position="1"/>
        <end position="21"/>
    </location>
</feature>
<accession>A0A7D4QCY7</accession>
<sequence>MKKYFNTNKLLAVLLVTALFAACNNKSHVDDTTNTTVPGGDGSANTNPPVETAAKVAPNQLPAFTEQNRVPGVKTSAAYKVSVITSGLSYPWGLVFMPDGRMMVTEKPGRIRIVTSTGTIGNPISGVPAVNYTGESGLLSLALDPDFATSRLVFWTFTEPVTGGVTMSVARGKLSADETAFENVQVIYRATPTYGGSATNHKGSQLLFDNQGRLYVSFGEHSADDIRVNAQSLSSTLGKIVRINKDGTAAAGGPFATTAGAKPEIWSLGHRNPQGLAFNPVTGDLWESEHGPQAGDEINLIKAGANYGWPTIAYGLEYSGAKVGNGTQQNGMEQPIYYWDPAIAPSGMTFYTGSQVPEWKNNLFVAALRGMHIVRLVISNNKVTGEERLLSDQGQRFRRVVQGPDGALYAITDMAQGRIYRIGM</sequence>
<dbReference type="RefSeq" id="WP_173416005.1">
    <property type="nucleotide sequence ID" value="NZ_CP054139.1"/>
</dbReference>
<dbReference type="InterPro" id="IPR012938">
    <property type="entry name" value="Glc/Sorbosone_DH"/>
</dbReference>
<dbReference type="InterPro" id="IPR011042">
    <property type="entry name" value="6-blade_b-propeller_TolB-like"/>
</dbReference>
<feature type="chain" id="PRO_5028977300" evidence="2">
    <location>
        <begin position="22"/>
        <end position="424"/>
    </location>
</feature>
<dbReference type="PANTHER" id="PTHR19328">
    <property type="entry name" value="HEDGEHOG-INTERACTING PROTEIN"/>
    <property type="match status" value="1"/>
</dbReference>
<keyword evidence="5" id="KW-1185">Reference proteome</keyword>